<dbReference type="RefSeq" id="WP_009990505.1">
    <property type="nucleotide sequence ID" value="NZ_CP011055.2"/>
</dbReference>
<dbReference type="EMBL" id="CP011056">
    <property type="protein sequence ID" value="AKA76262.1"/>
    <property type="molecule type" value="Genomic_DNA"/>
</dbReference>
<evidence type="ECO:0000313" key="30">
    <source>
        <dbReference type="Proteomes" id="UP000282269"/>
    </source>
</evidence>
<dbReference type="OrthoDB" id="8755at2157"/>
<dbReference type="Proteomes" id="UP000275843">
    <property type="component" value="Chromosome"/>
</dbReference>
<evidence type="ECO:0000313" key="18">
    <source>
        <dbReference type="EMBL" id="QPG50553.1"/>
    </source>
</evidence>
<dbReference type="SUPFAM" id="SSF55021">
    <property type="entry name" value="ACT-like"/>
    <property type="match status" value="1"/>
</dbReference>
<dbReference type="Proteomes" id="UP000267993">
    <property type="component" value="Chromosome"/>
</dbReference>
<dbReference type="EMBL" id="CP011055">
    <property type="protein sequence ID" value="AKA73564.1"/>
    <property type="molecule type" value="Genomic_DNA"/>
</dbReference>
<dbReference type="EMBL" id="CP033239">
    <property type="protein sequence ID" value="AZF78506.1"/>
    <property type="molecule type" value="Genomic_DNA"/>
</dbReference>
<proteinExistence type="predicted"/>
<reference evidence="24 25" key="4">
    <citation type="journal article" date="2018" name="Proc. Natl. Acad. Sci. U.S.A.">
        <title>Nonmutational mechanism of inheritance in the Archaeon Sulfolobus solfataricus.</title>
        <authorList>
            <person name="Payne S."/>
            <person name="McCarthy S."/>
            <person name="Johnson T."/>
            <person name="North E."/>
            <person name="Blum P."/>
        </authorList>
    </citation>
    <scope>NUCLEOTIDE SEQUENCE [LARGE SCALE GENOMIC DNA]</scope>
    <source>
        <strain evidence="12 24">SARC-H</strain>
        <strain evidence="13 28">SARC-I</strain>
        <strain evidence="15 29">SARC-N</strain>
        <strain evidence="16 30">SARC-O</strain>
        <strain evidence="17 25">SUL120</strain>
        <strain evidence="11 26">SULG</strain>
        <strain evidence="14 27">SULM</strain>
    </source>
</reference>
<evidence type="ECO:0000313" key="25">
    <source>
        <dbReference type="Proteomes" id="UP000269431"/>
    </source>
</evidence>
<dbReference type="PROSITE" id="PS51171">
    <property type="entry name" value="PREPHENATE_DEHYDR_3"/>
    <property type="match status" value="1"/>
</dbReference>
<keyword evidence="1" id="KW-0028">Amino-acid biosynthesis</keyword>
<evidence type="ECO:0000313" key="9">
    <source>
        <dbReference type="EMBL" id="AKA76262.1"/>
    </source>
</evidence>
<evidence type="ECO:0000256" key="5">
    <source>
        <dbReference type="ARBA" id="ARBA00029440"/>
    </source>
</evidence>
<keyword evidence="4" id="KW-0456">Lyase</keyword>
<evidence type="ECO:0000313" key="17">
    <source>
        <dbReference type="EMBL" id="AZF83749.1"/>
    </source>
</evidence>
<dbReference type="Proteomes" id="UP000282269">
    <property type="component" value="Chromosome"/>
</dbReference>
<evidence type="ECO:0000313" key="29">
    <source>
        <dbReference type="Proteomes" id="UP000278715"/>
    </source>
</evidence>
<dbReference type="Proteomes" id="UP000273443">
    <property type="component" value="Chromosome"/>
</dbReference>
<dbReference type="Proteomes" id="UP000033106">
    <property type="component" value="Chromosome"/>
</dbReference>
<evidence type="ECO:0000313" key="19">
    <source>
        <dbReference type="EMBL" id="SAI83785.1"/>
    </source>
</evidence>
<feature type="domain" description="ACT" evidence="7">
    <location>
        <begin position="187"/>
        <end position="268"/>
    </location>
</feature>
<evidence type="ECO:0000313" key="13">
    <source>
        <dbReference type="EMBL" id="AZF73272.1"/>
    </source>
</evidence>
<dbReference type="Gene3D" id="3.40.190.10">
    <property type="entry name" value="Periplasmic binding protein-like II"/>
    <property type="match status" value="2"/>
</dbReference>
<dbReference type="Proteomes" id="UP000594632">
    <property type="component" value="Chromosome"/>
</dbReference>
<evidence type="ECO:0000313" key="21">
    <source>
        <dbReference type="Proteomes" id="UP000033085"/>
    </source>
</evidence>
<name>A0A0E3K0F7_SACSO</name>
<dbReference type="EMBL" id="LT549890">
    <property type="protein sequence ID" value="SAI83785.1"/>
    <property type="molecule type" value="Genomic_DNA"/>
</dbReference>
<dbReference type="GO" id="GO:0009094">
    <property type="term" value="P:L-phenylalanine biosynthetic process"/>
    <property type="evidence" value="ECO:0007669"/>
    <property type="project" value="UniProtKB-KW"/>
</dbReference>
<evidence type="ECO:0000313" key="11">
    <source>
        <dbReference type="EMBL" id="AZF68032.1"/>
    </source>
</evidence>
<protein>
    <submittedName>
        <fullName evidence="19">Chorismate mutase</fullName>
    </submittedName>
    <submittedName>
        <fullName evidence="10">Prephenate dehydratase</fullName>
    </submittedName>
</protein>
<evidence type="ECO:0000313" key="24">
    <source>
        <dbReference type="Proteomes" id="UP000267993"/>
    </source>
</evidence>
<dbReference type="EMBL" id="CP050869">
    <property type="protein sequence ID" value="QPG50553.1"/>
    <property type="molecule type" value="Genomic_DNA"/>
</dbReference>
<dbReference type="PANTHER" id="PTHR21022:SF19">
    <property type="entry name" value="PREPHENATE DEHYDRATASE-RELATED"/>
    <property type="match status" value="1"/>
</dbReference>
<dbReference type="Pfam" id="PF00800">
    <property type="entry name" value="PDT"/>
    <property type="match status" value="1"/>
</dbReference>
<feature type="domain" description="Prephenate dehydratase" evidence="6">
    <location>
        <begin position="6"/>
        <end position="177"/>
    </location>
</feature>
<evidence type="ECO:0000313" key="23">
    <source>
        <dbReference type="Proteomes" id="UP000076770"/>
    </source>
</evidence>
<evidence type="ECO:0000313" key="14">
    <source>
        <dbReference type="EMBL" id="AZF75897.1"/>
    </source>
</evidence>
<dbReference type="EMBL" id="CP033237">
    <property type="protein sequence ID" value="AZF73272.1"/>
    <property type="molecule type" value="Genomic_DNA"/>
</dbReference>
<reference evidence="20 21" key="1">
    <citation type="journal article" date="2015" name="Genome Announc.">
        <title>Complete Genome Sequence of Sulfolobus solfataricus Strain 98/2 and Evolved Derivatives.</title>
        <authorList>
            <person name="McCarthy S."/>
            <person name="Gradnigo J."/>
            <person name="Johnson T."/>
            <person name="Payne S."/>
            <person name="Lipzen A."/>
            <person name="Martin J."/>
            <person name="Schackwitz W."/>
            <person name="Moriyama E."/>
            <person name="Blum P."/>
        </authorList>
    </citation>
    <scope>NUCLEOTIDE SEQUENCE [LARGE SCALE GENOMIC DNA]</scope>
    <source>
        <strain evidence="20">98/2 SULC</strain>
        <strain evidence="8">SARC-B</strain>
        <strain evidence="9">SARC-C</strain>
        <strain evidence="10 22">SULA</strain>
        <strain evidence="21">SULB</strain>
    </source>
</reference>
<evidence type="ECO:0000313" key="22">
    <source>
        <dbReference type="Proteomes" id="UP000033106"/>
    </source>
</evidence>
<keyword evidence="3" id="KW-0584">Phenylalanine biosynthesis</keyword>
<accession>A0A0E3K0F7</accession>
<dbReference type="GO" id="GO:0005737">
    <property type="term" value="C:cytoplasm"/>
    <property type="evidence" value="ECO:0007669"/>
    <property type="project" value="TreeGrafter"/>
</dbReference>
<dbReference type="SUPFAM" id="SSF53850">
    <property type="entry name" value="Periplasmic binding protein-like II"/>
    <property type="match status" value="1"/>
</dbReference>
<evidence type="ECO:0000313" key="27">
    <source>
        <dbReference type="Proteomes" id="UP000273443"/>
    </source>
</evidence>
<dbReference type="InterPro" id="IPR002912">
    <property type="entry name" value="ACT_dom"/>
</dbReference>
<evidence type="ECO:0000256" key="4">
    <source>
        <dbReference type="ARBA" id="ARBA00023239"/>
    </source>
</evidence>
<reference evidence="19" key="3">
    <citation type="submission" date="2016-04" db="EMBL/GenBank/DDBJ databases">
        <authorList>
            <person name="Evans L.H."/>
            <person name="Alamgir A."/>
            <person name="Owens N."/>
            <person name="Weber N.D."/>
            <person name="Virtaneva K."/>
            <person name="Barbian K."/>
            <person name="Babar A."/>
            <person name="Rosenke K."/>
        </authorList>
    </citation>
    <scope>NUCLEOTIDE SEQUENCE</scope>
    <source>
        <strain evidence="19">P1</strain>
    </source>
</reference>
<dbReference type="EMBL" id="CP011057">
    <property type="protein sequence ID" value="AKA78954.1"/>
    <property type="molecule type" value="Genomic_DNA"/>
</dbReference>
<evidence type="ECO:0000256" key="1">
    <source>
        <dbReference type="ARBA" id="ARBA00022605"/>
    </source>
</evidence>
<evidence type="ECO:0000313" key="28">
    <source>
        <dbReference type="Proteomes" id="UP000275843"/>
    </source>
</evidence>
<dbReference type="KEGG" id="ssoa:SULA_1263"/>
<evidence type="ECO:0000259" key="7">
    <source>
        <dbReference type="PROSITE" id="PS51671"/>
    </source>
</evidence>
<evidence type="ECO:0000256" key="3">
    <source>
        <dbReference type="ARBA" id="ARBA00023222"/>
    </source>
</evidence>
<dbReference type="Proteomes" id="UP000269431">
    <property type="component" value="Chromosome"/>
</dbReference>
<comment type="pathway">
    <text evidence="5">Amino-acid biosynthesis.</text>
</comment>
<dbReference type="EMBL" id="CP033240">
    <property type="protein sequence ID" value="AZF81110.1"/>
    <property type="molecule type" value="Genomic_DNA"/>
</dbReference>
<evidence type="ECO:0000259" key="6">
    <source>
        <dbReference type="PROSITE" id="PS51171"/>
    </source>
</evidence>
<dbReference type="Proteomes" id="UP000033057">
    <property type="component" value="Chromosome"/>
</dbReference>
<dbReference type="CDD" id="cd04905">
    <property type="entry name" value="ACT_CM-PDT"/>
    <property type="match status" value="1"/>
</dbReference>
<dbReference type="CDD" id="cd13630">
    <property type="entry name" value="PBP2_PDT_1"/>
    <property type="match status" value="1"/>
</dbReference>
<dbReference type="GeneID" id="44129216"/>
<dbReference type="FunFam" id="3.40.190.10:FF:000589">
    <property type="entry name" value="Prephenate dehydratase"/>
    <property type="match status" value="1"/>
</dbReference>
<dbReference type="EMBL" id="CP033241">
    <property type="protein sequence ID" value="AZF83749.1"/>
    <property type="molecule type" value="Genomic_DNA"/>
</dbReference>
<reference evidence="18 31" key="6">
    <citation type="journal article" date="2020" name="Nat. Commun.">
        <title>The structures of two archaeal type IV pili illuminate evolutionary relationships.</title>
        <authorList>
            <person name="Wang F."/>
            <person name="Baquero D.P."/>
            <person name="Su Z."/>
            <person name="Beltran L.C."/>
            <person name="Prangishvili D."/>
            <person name="Krupovic M."/>
            <person name="Egelman E.H."/>
        </authorList>
    </citation>
    <scope>NUCLEOTIDE SEQUENCE [LARGE SCALE GENOMIC DNA]</scope>
    <source>
        <strain evidence="18 31">POZ149</strain>
    </source>
</reference>
<dbReference type="Proteomes" id="UP000076770">
    <property type="component" value="Chromosome i"/>
</dbReference>
<evidence type="ECO:0000313" key="8">
    <source>
        <dbReference type="EMBL" id="AKA73564.1"/>
    </source>
</evidence>
<dbReference type="Gene3D" id="3.30.70.260">
    <property type="match status" value="1"/>
</dbReference>
<dbReference type="InterPro" id="IPR001086">
    <property type="entry name" value="Preph_deHydtase"/>
</dbReference>
<dbReference type="AlphaFoldDB" id="A0A0E3K0F7"/>
<evidence type="ECO:0000313" key="15">
    <source>
        <dbReference type="EMBL" id="AZF78506.1"/>
    </source>
</evidence>
<dbReference type="EMBL" id="CP033235">
    <property type="protein sequence ID" value="AZF68032.1"/>
    <property type="molecule type" value="Genomic_DNA"/>
</dbReference>
<dbReference type="GO" id="GO:0004664">
    <property type="term" value="F:prephenate dehydratase activity"/>
    <property type="evidence" value="ECO:0007669"/>
    <property type="project" value="InterPro"/>
</dbReference>
<reference evidence="23" key="2">
    <citation type="submission" date="2016-04" db="EMBL/GenBank/DDBJ databases">
        <authorList>
            <person name="Shah S.A."/>
            <person name="Garrett R.A."/>
        </authorList>
    </citation>
    <scope>NUCLEOTIDE SEQUENCE [LARGE SCALE GENOMIC DNA]</scope>
    <source>
        <strain evidence="23">ATCC 35091 / DSM 1616 / JCM 8930 / NBRC 15331 / P1</strain>
    </source>
</reference>
<dbReference type="EMBL" id="CP033236">
    <property type="protein sequence ID" value="AZF70652.1"/>
    <property type="molecule type" value="Genomic_DNA"/>
</dbReference>
<evidence type="ECO:0000313" key="31">
    <source>
        <dbReference type="Proteomes" id="UP000594632"/>
    </source>
</evidence>
<keyword evidence="2" id="KW-0057">Aromatic amino acid biosynthesis</keyword>
<dbReference type="InterPro" id="IPR045865">
    <property type="entry name" value="ACT-like_dom_sf"/>
</dbReference>
<sequence>MVDADGIYYLGPEGSFTHEAASLFKGKDLKAESTISLVFKRVYERESSIGIVPIENSLEGPVNETLDNLYNYDNIYVIGEIEKKIELVLAARSDNLSQIKRIYSHPHAFNEAREKLKELGFNEYIPVESTSKAAKIVSQDSEAAAICSNFAAKLYNLKVLITISSHNNYTRFIVLSKEMNSNGNKSMILFTVPHKPGALYKVLQVFYEYNINISMIYSRPLKSIPWQYYFYLEYEGGISNREFIEKLVKSTSVLKIKGSFSKLNNDPGF</sequence>
<reference evidence="10" key="5">
    <citation type="submission" date="2018-10" db="EMBL/GenBank/DDBJ databases">
        <authorList>
            <person name="McCarthy S."/>
            <person name="Gradnigo J."/>
            <person name="Johnson T."/>
            <person name="Payne S."/>
            <person name="Lipzen A."/>
            <person name="Schackwitz W."/>
            <person name="Martin J."/>
            <person name="Moriyama E."/>
            <person name="Blum P."/>
        </authorList>
    </citation>
    <scope>NUCLEOTIDE SEQUENCE</scope>
    <source>
        <strain evidence="8">SARC-B</strain>
        <strain evidence="9">SARC-C</strain>
        <strain evidence="10">SULA</strain>
    </source>
</reference>
<evidence type="ECO:0000313" key="20">
    <source>
        <dbReference type="Proteomes" id="UP000033057"/>
    </source>
</evidence>
<gene>
    <name evidence="18" type="ORF">HFC64_12725</name>
    <name evidence="19" type="ORF">SSOP1_0231</name>
    <name evidence="10" type="ORF">SULA_1263</name>
    <name evidence="8" type="ORF">SULB_1264</name>
    <name evidence="9" type="ORF">SULC_1262</name>
    <name evidence="11" type="ORF">SULG_06250</name>
    <name evidence="12" type="ORF">SULH_06250</name>
    <name evidence="13" type="ORF">SULI_06250</name>
    <name evidence="14" type="ORF">SULM_06250</name>
    <name evidence="15" type="ORF">SULN_06250</name>
    <name evidence="16" type="ORF">SULO_06260</name>
    <name evidence="17" type="ORF">SULZ_06495</name>
</gene>
<evidence type="ECO:0000256" key="2">
    <source>
        <dbReference type="ARBA" id="ARBA00023141"/>
    </source>
</evidence>
<dbReference type="Proteomes" id="UP000273194">
    <property type="component" value="Chromosome"/>
</dbReference>
<evidence type="ECO:0000313" key="16">
    <source>
        <dbReference type="EMBL" id="AZF81110.1"/>
    </source>
</evidence>
<dbReference type="KEGG" id="ssol:SULB_1264"/>
<dbReference type="PANTHER" id="PTHR21022">
    <property type="entry name" value="PREPHENATE DEHYDRATASE P PROTEIN"/>
    <property type="match status" value="1"/>
</dbReference>
<dbReference type="EMBL" id="CP033238">
    <property type="protein sequence ID" value="AZF75897.1"/>
    <property type="molecule type" value="Genomic_DNA"/>
</dbReference>
<evidence type="ECO:0000313" key="26">
    <source>
        <dbReference type="Proteomes" id="UP000273194"/>
    </source>
</evidence>
<evidence type="ECO:0000313" key="10">
    <source>
        <dbReference type="EMBL" id="AKA78954.1"/>
    </source>
</evidence>
<dbReference type="GeneID" id="1455396"/>
<dbReference type="Proteomes" id="UP000033085">
    <property type="component" value="Chromosome"/>
</dbReference>
<dbReference type="PROSITE" id="PS51671">
    <property type="entry name" value="ACT"/>
    <property type="match status" value="1"/>
</dbReference>
<evidence type="ECO:0000313" key="12">
    <source>
        <dbReference type="EMBL" id="AZF70652.1"/>
    </source>
</evidence>
<dbReference type="OMA" id="PLMIYRE"/>
<dbReference type="Pfam" id="PF01842">
    <property type="entry name" value="ACT"/>
    <property type="match status" value="1"/>
</dbReference>
<dbReference type="Proteomes" id="UP000278715">
    <property type="component" value="Chromosome"/>
</dbReference>
<dbReference type="PATRIC" id="fig|2287.6.peg.1317"/>
<dbReference type="KEGG" id="ssof:SULC_1262"/>
<organism evidence="10 22">
    <name type="scientific">Saccharolobus solfataricus</name>
    <name type="common">Sulfolobus solfataricus</name>
    <dbReference type="NCBI Taxonomy" id="2287"/>
    <lineage>
        <taxon>Archaea</taxon>
        <taxon>Thermoproteota</taxon>
        <taxon>Thermoprotei</taxon>
        <taxon>Sulfolobales</taxon>
        <taxon>Sulfolobaceae</taxon>
        <taxon>Saccharolobus</taxon>
    </lineage>
</organism>